<name>A0ABQ9X7C1_9EUKA</name>
<reference evidence="1 2" key="1">
    <citation type="journal article" date="2022" name="bioRxiv">
        <title>Genomics of Preaxostyla Flagellates Illuminates Evolutionary Transitions and the Path Towards Mitochondrial Loss.</title>
        <authorList>
            <person name="Novak L.V.F."/>
            <person name="Treitli S.C."/>
            <person name="Pyrih J."/>
            <person name="Halakuc P."/>
            <person name="Pipaliya S.V."/>
            <person name="Vacek V."/>
            <person name="Brzon O."/>
            <person name="Soukal P."/>
            <person name="Eme L."/>
            <person name="Dacks J.B."/>
            <person name="Karnkowska A."/>
            <person name="Elias M."/>
            <person name="Hampl V."/>
        </authorList>
    </citation>
    <scope>NUCLEOTIDE SEQUENCE [LARGE SCALE GENOMIC DNA]</scope>
    <source>
        <strain evidence="1">NAU3</strain>
        <tissue evidence="1">Gut</tissue>
    </source>
</reference>
<protein>
    <submittedName>
        <fullName evidence="1">Uncharacterized protein</fullName>
    </submittedName>
</protein>
<organism evidence="1 2">
    <name type="scientific">Blattamonas nauphoetae</name>
    <dbReference type="NCBI Taxonomy" id="2049346"/>
    <lineage>
        <taxon>Eukaryota</taxon>
        <taxon>Metamonada</taxon>
        <taxon>Preaxostyla</taxon>
        <taxon>Oxymonadida</taxon>
        <taxon>Blattamonas</taxon>
    </lineage>
</organism>
<evidence type="ECO:0000313" key="1">
    <source>
        <dbReference type="EMBL" id="KAK2946857.1"/>
    </source>
</evidence>
<proteinExistence type="predicted"/>
<comment type="caution">
    <text evidence="1">The sequence shown here is derived from an EMBL/GenBank/DDBJ whole genome shotgun (WGS) entry which is preliminary data.</text>
</comment>
<sequence>MEKQKTDSALTPTDRRRKACLQLLELIHDIRSKRTDTGETDWDPTSVNEESQIFTTDNGKREHFDDTIFDSIDTLSIITRLNECKRFFEQTGNWDHLTLTPLYITKLTHTLLSDDRVLSESAHIHLVHLMKTGPDISLIVSTVFRILRRSQSDMNDEAWSCWLTVLCLSNDYGLWSSLSHDWTDADWMAVFSHRWMIQIHLPLAVTRLIRLLERFHENSPFSVRRSSSLVRAFNKSNNFVTGLVHRIQSDQRQFSADERWTLFSAALLCCAAEDKPIPRCIVNKVSEFVGSMEFEFSDFMKSFSPYVKILDERKPRFASSLPLPLLCERLVREVLTRKNVALIQCLPQLFVCSDSATFIGFLHPFIIRGFGSVLLQHADSEFQSVVFRIFLFMLPNVTDWESFFAALSVYRLVPSSQIVETASAFLQLYLVGCFLLDEIDHLLSFVSRLSEYSINTASLQSVLRLFRLLIRLKSMPRPDIRIESSSVFWALVMACLDKFRFSLPLTFFDACFGTLENECQTHLTTKIPSEQGPLPTRELDSMNSSARIVSREGAKEAVLDLISDHLLPHILDSSRSPVSAYRSLSLAMLSKIFVPANSERILDWCRLGVVEFKSPHCLKLFTINGMGSVCMPKFGLYA</sequence>
<evidence type="ECO:0000313" key="2">
    <source>
        <dbReference type="Proteomes" id="UP001281761"/>
    </source>
</evidence>
<keyword evidence="2" id="KW-1185">Reference proteome</keyword>
<gene>
    <name evidence="1" type="ORF">BLNAU_18236</name>
</gene>
<accession>A0ABQ9X7C1</accession>
<dbReference type="EMBL" id="JARBJD010000217">
    <property type="protein sequence ID" value="KAK2946857.1"/>
    <property type="molecule type" value="Genomic_DNA"/>
</dbReference>
<dbReference type="Proteomes" id="UP001281761">
    <property type="component" value="Unassembled WGS sequence"/>
</dbReference>